<protein>
    <submittedName>
        <fullName evidence="1">Uncharacterized protein</fullName>
    </submittedName>
</protein>
<accession>A0AA38IYD8</accession>
<sequence length="108" mass="11859">MRLTCSGFSRAGTTDLVSEAIIRLTRLGLVFHWKPLCATASKASSFLWGDITTPCYDLESSKSIREFSPAQTLLAAALQSTTIPSFKNYPSVSSPTQRKCCSVNHNFH</sequence>
<dbReference type="AlphaFoldDB" id="A0AA38IYD8"/>
<keyword evidence="2" id="KW-1185">Reference proteome</keyword>
<organism evidence="1 2">
    <name type="scientific">Zophobas morio</name>
    <dbReference type="NCBI Taxonomy" id="2755281"/>
    <lineage>
        <taxon>Eukaryota</taxon>
        <taxon>Metazoa</taxon>
        <taxon>Ecdysozoa</taxon>
        <taxon>Arthropoda</taxon>
        <taxon>Hexapoda</taxon>
        <taxon>Insecta</taxon>
        <taxon>Pterygota</taxon>
        <taxon>Neoptera</taxon>
        <taxon>Endopterygota</taxon>
        <taxon>Coleoptera</taxon>
        <taxon>Polyphaga</taxon>
        <taxon>Cucujiformia</taxon>
        <taxon>Tenebrionidae</taxon>
        <taxon>Zophobas</taxon>
    </lineage>
</organism>
<evidence type="ECO:0000313" key="1">
    <source>
        <dbReference type="EMBL" id="KAJ3663948.1"/>
    </source>
</evidence>
<gene>
    <name evidence="1" type="ORF">Zmor_008161</name>
</gene>
<evidence type="ECO:0000313" key="2">
    <source>
        <dbReference type="Proteomes" id="UP001168821"/>
    </source>
</evidence>
<dbReference type="EMBL" id="JALNTZ010000002">
    <property type="protein sequence ID" value="KAJ3663948.1"/>
    <property type="molecule type" value="Genomic_DNA"/>
</dbReference>
<proteinExistence type="predicted"/>
<reference evidence="1" key="1">
    <citation type="journal article" date="2023" name="G3 (Bethesda)">
        <title>Whole genome assemblies of Zophobas morio and Tenebrio molitor.</title>
        <authorList>
            <person name="Kaur S."/>
            <person name="Stinson S.A."/>
            <person name="diCenzo G.C."/>
        </authorList>
    </citation>
    <scope>NUCLEOTIDE SEQUENCE</scope>
    <source>
        <strain evidence="1">QUZm001</strain>
    </source>
</reference>
<dbReference type="Proteomes" id="UP001168821">
    <property type="component" value="Unassembled WGS sequence"/>
</dbReference>
<comment type="caution">
    <text evidence="1">The sequence shown here is derived from an EMBL/GenBank/DDBJ whole genome shotgun (WGS) entry which is preliminary data.</text>
</comment>
<name>A0AA38IYD8_9CUCU</name>